<evidence type="ECO:0000313" key="3">
    <source>
        <dbReference type="EMBL" id="KAJ8321213.1"/>
    </source>
</evidence>
<dbReference type="SMART" id="SM00408">
    <property type="entry name" value="IGc2"/>
    <property type="match status" value="2"/>
</dbReference>
<evidence type="ECO:0000259" key="2">
    <source>
        <dbReference type="PROSITE" id="PS50835"/>
    </source>
</evidence>
<dbReference type="InterPro" id="IPR003599">
    <property type="entry name" value="Ig_sub"/>
</dbReference>
<protein>
    <recommendedName>
        <fullName evidence="2">Ig-like domain-containing protein</fullName>
    </recommendedName>
</protein>
<dbReference type="PROSITE" id="PS50835">
    <property type="entry name" value="IG_LIKE"/>
    <property type="match status" value="2"/>
</dbReference>
<gene>
    <name evidence="3" type="ORF">KUTeg_001235</name>
</gene>
<name>A0ABQ9FVD8_TEGGR</name>
<dbReference type="Gene3D" id="2.60.40.10">
    <property type="entry name" value="Immunoglobulins"/>
    <property type="match status" value="2"/>
</dbReference>
<evidence type="ECO:0000256" key="1">
    <source>
        <dbReference type="ARBA" id="ARBA00023319"/>
    </source>
</evidence>
<dbReference type="InterPro" id="IPR013783">
    <property type="entry name" value="Ig-like_fold"/>
</dbReference>
<evidence type="ECO:0000313" key="4">
    <source>
        <dbReference type="Proteomes" id="UP001217089"/>
    </source>
</evidence>
<dbReference type="InterPro" id="IPR007110">
    <property type="entry name" value="Ig-like_dom"/>
</dbReference>
<feature type="domain" description="Ig-like" evidence="2">
    <location>
        <begin position="21"/>
        <end position="107"/>
    </location>
</feature>
<dbReference type="InterPro" id="IPR003598">
    <property type="entry name" value="Ig_sub2"/>
</dbReference>
<feature type="domain" description="Ig-like" evidence="2">
    <location>
        <begin position="137"/>
        <end position="224"/>
    </location>
</feature>
<dbReference type="Pfam" id="PF13927">
    <property type="entry name" value="Ig_3"/>
    <property type="match status" value="2"/>
</dbReference>
<dbReference type="PANTHER" id="PTHR10075:SF109">
    <property type="entry name" value="NEURAL_ECTODERMAL DEVELOPMENT FACTOR IMP-L2"/>
    <property type="match status" value="1"/>
</dbReference>
<keyword evidence="1" id="KW-0393">Immunoglobulin domain</keyword>
<dbReference type="SUPFAM" id="SSF48726">
    <property type="entry name" value="Immunoglobulin"/>
    <property type="match status" value="2"/>
</dbReference>
<accession>A0ABQ9FVD8</accession>
<dbReference type="InterPro" id="IPR036179">
    <property type="entry name" value="Ig-like_dom_sf"/>
</dbReference>
<reference evidence="3 4" key="1">
    <citation type="submission" date="2022-12" db="EMBL/GenBank/DDBJ databases">
        <title>Chromosome-level genome of Tegillarca granosa.</title>
        <authorList>
            <person name="Kim J."/>
        </authorList>
    </citation>
    <scope>NUCLEOTIDE SEQUENCE [LARGE SCALE GENOMIC DNA]</scope>
    <source>
        <strain evidence="3">Teg-2019</strain>
        <tissue evidence="3">Adductor muscle</tissue>
    </source>
</reference>
<comment type="caution">
    <text evidence="3">The sequence shown here is derived from an EMBL/GenBank/DDBJ whole genome shotgun (WGS) entry which is preliminary data.</text>
</comment>
<organism evidence="3 4">
    <name type="scientific">Tegillarca granosa</name>
    <name type="common">Malaysian cockle</name>
    <name type="synonym">Anadara granosa</name>
    <dbReference type="NCBI Taxonomy" id="220873"/>
    <lineage>
        <taxon>Eukaryota</taxon>
        <taxon>Metazoa</taxon>
        <taxon>Spiralia</taxon>
        <taxon>Lophotrochozoa</taxon>
        <taxon>Mollusca</taxon>
        <taxon>Bivalvia</taxon>
        <taxon>Autobranchia</taxon>
        <taxon>Pteriomorphia</taxon>
        <taxon>Arcoida</taxon>
        <taxon>Arcoidea</taxon>
        <taxon>Arcidae</taxon>
        <taxon>Tegillarca</taxon>
    </lineage>
</organism>
<sequence length="231" mass="25957">MDNYGKHMLRRAVVYKAEYLQNIVLECQAGGSPSPTIYWEKNNVRIQQGDSRDWKNDEAIIENEVNEETGGLLRLGYTKSKLYLGCVTEEDAALYTCAAKSSDKIITQEHRLKIVGDYSTEENTKQCLEKRTALGDPAKIYMWTSTRVEVSGGTVQLFCRAEGAPGITYTWRDNAGNVIDETNANSDNYEVLENGDLVIKQISWDNMGIYRCTASNVFGKDTATTFVYPTN</sequence>
<dbReference type="Proteomes" id="UP001217089">
    <property type="component" value="Unassembled WGS sequence"/>
</dbReference>
<keyword evidence="4" id="KW-1185">Reference proteome</keyword>
<proteinExistence type="predicted"/>
<dbReference type="SMART" id="SM00409">
    <property type="entry name" value="IG"/>
    <property type="match status" value="2"/>
</dbReference>
<dbReference type="PANTHER" id="PTHR10075">
    <property type="entry name" value="BASIGIN RELATED"/>
    <property type="match status" value="1"/>
</dbReference>
<dbReference type="EMBL" id="JARBDR010000125">
    <property type="protein sequence ID" value="KAJ8321213.1"/>
    <property type="molecule type" value="Genomic_DNA"/>
</dbReference>